<gene>
    <name evidence="3" type="ordered locus">Hore_12020</name>
</gene>
<sequence>MGKVFFTPDRQVEVVYKVKDSKFYGNISRVDSEEEVRKFINNIKSTYHDATHNVSAYKIGEGDRALKYSDDDGEPAGSSGPPVLRAIEGEGLTNTVIVVTRYFGGTKLGIGGLIRAYGNTARLAIKESGKKKLTLQYKIKVLTNYDKLGTVLGQSEAFHSRILSTEYENDRVVVTLRINPDFFTKFKDVLIELTGNRVEVKKSGEVYI</sequence>
<organism evidence="3 4">
    <name type="scientific">Halothermothrix orenii (strain H 168 / OCM 544 / DSM 9562)</name>
    <dbReference type="NCBI Taxonomy" id="373903"/>
    <lineage>
        <taxon>Bacteria</taxon>
        <taxon>Bacillati</taxon>
        <taxon>Bacillota</taxon>
        <taxon>Clostridia</taxon>
        <taxon>Halanaerobiales</taxon>
        <taxon>Halothermotrichaceae</taxon>
        <taxon>Halothermothrix</taxon>
    </lineage>
</organism>
<dbReference type="EMBL" id="CP001098">
    <property type="protein sequence ID" value="ACL69952.1"/>
    <property type="molecule type" value="Genomic_DNA"/>
</dbReference>
<dbReference type="AlphaFoldDB" id="B8CXD3"/>
<dbReference type="PANTHER" id="PTHR16301">
    <property type="entry name" value="IMPACT-RELATED"/>
    <property type="match status" value="1"/>
</dbReference>
<dbReference type="Proteomes" id="UP000000719">
    <property type="component" value="Chromosome"/>
</dbReference>
<comment type="similarity">
    <text evidence="1">Belongs to the IMPACT family.</text>
</comment>
<dbReference type="PANTHER" id="PTHR16301:SF20">
    <property type="entry name" value="IMPACT FAMILY MEMBER YIGZ"/>
    <property type="match status" value="1"/>
</dbReference>
<dbReference type="PROSITE" id="PS00910">
    <property type="entry name" value="UPF0029"/>
    <property type="match status" value="1"/>
</dbReference>
<dbReference type="KEGG" id="hor:Hore_12020"/>
<dbReference type="Pfam" id="PF01205">
    <property type="entry name" value="Impact_N"/>
    <property type="match status" value="1"/>
</dbReference>
<dbReference type="GO" id="GO:0006446">
    <property type="term" value="P:regulation of translational initiation"/>
    <property type="evidence" value="ECO:0007669"/>
    <property type="project" value="TreeGrafter"/>
</dbReference>
<dbReference type="InterPro" id="IPR035647">
    <property type="entry name" value="EFG_III/V"/>
</dbReference>
<protein>
    <recommendedName>
        <fullName evidence="2">Impact N-terminal domain-containing protein</fullName>
    </recommendedName>
</protein>
<reference evidence="3 4" key="1">
    <citation type="journal article" date="2009" name="PLoS ONE">
        <title>Genome analysis of the anaerobic thermohalophilic bacterium Halothermothrix orenii.</title>
        <authorList>
            <person name="Mavromatis K."/>
            <person name="Ivanova N."/>
            <person name="Anderson I."/>
            <person name="Lykidis A."/>
            <person name="Hooper S.D."/>
            <person name="Sun H."/>
            <person name="Kunin V."/>
            <person name="Lapidus A."/>
            <person name="Hugenholtz P."/>
            <person name="Patel B."/>
            <person name="Kyrpides N.C."/>
        </authorList>
    </citation>
    <scope>NUCLEOTIDE SEQUENCE [LARGE SCALE GENOMIC DNA]</scope>
    <source>
        <strain evidence="4">H 168 / OCM 544 / DSM 9562</strain>
    </source>
</reference>
<evidence type="ECO:0000313" key="4">
    <source>
        <dbReference type="Proteomes" id="UP000000719"/>
    </source>
</evidence>
<dbReference type="STRING" id="373903.Hore_12020"/>
<dbReference type="InterPro" id="IPR023582">
    <property type="entry name" value="Impact"/>
</dbReference>
<keyword evidence="4" id="KW-1185">Reference proteome</keyword>
<dbReference type="GO" id="GO:0005737">
    <property type="term" value="C:cytoplasm"/>
    <property type="evidence" value="ECO:0007669"/>
    <property type="project" value="TreeGrafter"/>
</dbReference>
<dbReference type="InterPro" id="IPR001498">
    <property type="entry name" value="Impact_N"/>
</dbReference>
<dbReference type="InterPro" id="IPR020568">
    <property type="entry name" value="Ribosomal_Su5_D2-typ_SF"/>
</dbReference>
<accession>B8CXD3</accession>
<evidence type="ECO:0000256" key="1">
    <source>
        <dbReference type="ARBA" id="ARBA00007665"/>
    </source>
</evidence>
<evidence type="ECO:0000259" key="2">
    <source>
        <dbReference type="Pfam" id="PF01205"/>
    </source>
</evidence>
<dbReference type="RefSeq" id="WP_012636136.1">
    <property type="nucleotide sequence ID" value="NC_011899.1"/>
</dbReference>
<dbReference type="InterPro" id="IPR036956">
    <property type="entry name" value="Impact_N_sf"/>
</dbReference>
<dbReference type="HOGENOM" id="CLU_083552_1_1_9"/>
<feature type="domain" description="Impact N-terminal" evidence="2">
    <location>
        <begin position="19"/>
        <end position="125"/>
    </location>
</feature>
<dbReference type="OrthoDB" id="9813771at2"/>
<proteinExistence type="inferred from homology"/>
<dbReference type="Gene3D" id="3.30.230.30">
    <property type="entry name" value="Impact, N-terminal domain"/>
    <property type="match status" value="1"/>
</dbReference>
<dbReference type="eggNOG" id="COG1739">
    <property type="taxonomic scope" value="Bacteria"/>
</dbReference>
<dbReference type="InterPro" id="IPR020569">
    <property type="entry name" value="UPF0029_Impact_CS"/>
</dbReference>
<dbReference type="SUPFAM" id="SSF54211">
    <property type="entry name" value="Ribosomal protein S5 domain 2-like"/>
    <property type="match status" value="1"/>
</dbReference>
<dbReference type="SUPFAM" id="SSF54980">
    <property type="entry name" value="EF-G C-terminal domain-like"/>
    <property type="match status" value="1"/>
</dbReference>
<name>B8CXD3_HALOH</name>
<evidence type="ECO:0000313" key="3">
    <source>
        <dbReference type="EMBL" id="ACL69952.1"/>
    </source>
</evidence>